<evidence type="ECO:0000313" key="1">
    <source>
        <dbReference type="EMBL" id="MEB3051388.1"/>
    </source>
</evidence>
<name>A0ABU5YMV1_9MYCO</name>
<keyword evidence="2" id="KW-1185">Reference proteome</keyword>
<protein>
    <submittedName>
        <fullName evidence="1">Glutaredoxin family protein</fullName>
    </submittedName>
</protein>
<sequence>MTRHQVQLLTRDGCQVCEKVHAQLTRLADELDFDLLTTDVDAAAAAGDSALRAEFGDRLPVVLLDGAEHSYWEVDEPRLRADLAEFGGLAVTPRQVVNGVVSGSR</sequence>
<evidence type="ECO:0000313" key="2">
    <source>
        <dbReference type="Proteomes" id="UP001299046"/>
    </source>
</evidence>
<dbReference type="Pfam" id="PF05768">
    <property type="entry name" value="Glrx-like"/>
    <property type="match status" value="1"/>
</dbReference>
<dbReference type="InterPro" id="IPR036249">
    <property type="entry name" value="Thioredoxin-like_sf"/>
</dbReference>
<comment type="caution">
    <text evidence="1">The sequence shown here is derived from an EMBL/GenBank/DDBJ whole genome shotgun (WGS) entry which is preliminary data.</text>
</comment>
<accession>A0ABU5YMV1</accession>
<proteinExistence type="predicted"/>
<dbReference type="Gene3D" id="3.40.30.10">
    <property type="entry name" value="Glutaredoxin"/>
    <property type="match status" value="1"/>
</dbReference>
<gene>
    <name evidence="1" type="ORF">KV112_16865</name>
</gene>
<dbReference type="SUPFAM" id="SSF52833">
    <property type="entry name" value="Thioredoxin-like"/>
    <property type="match status" value="1"/>
</dbReference>
<dbReference type="EMBL" id="JAYJJT010000020">
    <property type="protein sequence ID" value="MEB3051388.1"/>
    <property type="molecule type" value="Genomic_DNA"/>
</dbReference>
<organism evidence="1 2">
    <name type="scientific">[Mycobacterium] zoologicum</name>
    <dbReference type="NCBI Taxonomy" id="2872311"/>
    <lineage>
        <taxon>Bacteria</taxon>
        <taxon>Bacillati</taxon>
        <taxon>Actinomycetota</taxon>
        <taxon>Actinomycetes</taxon>
        <taxon>Mycobacteriales</taxon>
        <taxon>Mycobacteriaceae</taxon>
        <taxon>Mycolicibacter</taxon>
    </lineage>
</organism>
<dbReference type="Proteomes" id="UP001299046">
    <property type="component" value="Unassembled WGS sequence"/>
</dbReference>
<dbReference type="RefSeq" id="WP_224864342.1">
    <property type="nucleotide sequence ID" value="NZ_JAYJJT010000020.1"/>
</dbReference>
<reference evidence="1 2" key="1">
    <citation type="submission" date="2023-12" db="EMBL/GenBank/DDBJ databases">
        <title>Description of new species of Mycobacterium terrae complex isolated from sewage at the Sao Paulo Zoological Park Foundation in Brazil.</title>
        <authorList>
            <person name="Romagnoli C.L."/>
            <person name="Conceicao E.C."/>
            <person name="Machado E."/>
            <person name="Barreto L.B.P.F."/>
            <person name="Sharma A."/>
            <person name="Silva N.M."/>
            <person name="Marques L.E."/>
            <person name="Juliana M.A."/>
            <person name="Lourenco M.C.S."/>
            <person name="Digiampietri L.A."/>
            <person name="Suffys P.N."/>
            <person name="Viana-Niero C."/>
        </authorList>
    </citation>
    <scope>NUCLEOTIDE SEQUENCE [LARGE SCALE GENOMIC DNA]</scope>
    <source>
        <strain evidence="1 2">MYC123</strain>
    </source>
</reference>
<dbReference type="InterPro" id="IPR008554">
    <property type="entry name" value="Glutaredoxin-like"/>
</dbReference>